<sequence length="212" mass="24615">MSIKEIIILTANYYSKTLNSQVLEMYVEDLADYETSKVIEAYKKYRKDPKNKFFPLPAQIIEIINPTVSKEARSQDVAARIRESVSRFGHSNAKEAQMYIGSEGWNIVRRFGGWSYICQELGSSISVDTFYAQCRELAKSDIEIGNCNEAYESKDYLISYEQQKKESDLEERKKFQLDSFKQSENQKTINNIIEKLKAEKEKKEEVLNAIKN</sequence>
<reference evidence="1" key="1">
    <citation type="submission" date="2020-04" db="EMBL/GenBank/DDBJ databases">
        <authorList>
            <person name="Chiriac C."/>
            <person name="Salcher M."/>
            <person name="Ghai R."/>
            <person name="Kavagutti S V."/>
        </authorList>
    </citation>
    <scope>NUCLEOTIDE SEQUENCE</scope>
</reference>
<evidence type="ECO:0000313" key="1">
    <source>
        <dbReference type="EMBL" id="CAB4152809.1"/>
    </source>
</evidence>
<organism evidence="1">
    <name type="scientific">uncultured Caudovirales phage</name>
    <dbReference type="NCBI Taxonomy" id="2100421"/>
    <lineage>
        <taxon>Viruses</taxon>
        <taxon>Duplodnaviria</taxon>
        <taxon>Heunggongvirae</taxon>
        <taxon>Uroviricota</taxon>
        <taxon>Caudoviricetes</taxon>
        <taxon>Peduoviridae</taxon>
        <taxon>Maltschvirus</taxon>
        <taxon>Maltschvirus maltsch</taxon>
    </lineage>
</organism>
<name>A0A6J5NB46_9CAUD</name>
<gene>
    <name evidence="1" type="ORF">UFOVP610_29</name>
</gene>
<dbReference type="EMBL" id="LR796582">
    <property type="protein sequence ID" value="CAB4152809.1"/>
    <property type="molecule type" value="Genomic_DNA"/>
</dbReference>
<protein>
    <submittedName>
        <fullName evidence="1">Uncharacterized protein</fullName>
    </submittedName>
</protein>
<proteinExistence type="predicted"/>
<accession>A0A6J5NB46</accession>